<dbReference type="PROSITE" id="PS50853">
    <property type="entry name" value="FN3"/>
    <property type="match status" value="3"/>
</dbReference>
<feature type="domain" description="SLH" evidence="5">
    <location>
        <begin position="3765"/>
        <end position="3828"/>
    </location>
</feature>
<dbReference type="PROSITE" id="PS50093">
    <property type="entry name" value="PKD"/>
    <property type="match status" value="1"/>
</dbReference>
<evidence type="ECO:0000313" key="7">
    <source>
        <dbReference type="Proteomes" id="UP000036923"/>
    </source>
</evidence>
<dbReference type="PANTHER" id="PTHR43308:SF5">
    <property type="entry name" value="S-LAYER PROTEIN _ PEPTIDOGLYCAN ENDO-BETA-N-ACETYLGLUCOSAMINIDASE"/>
    <property type="match status" value="1"/>
</dbReference>
<accession>A0A0L6JIA8</accession>
<dbReference type="eggNOG" id="COG4099">
    <property type="taxonomic scope" value="Bacteria"/>
</dbReference>
<feature type="compositionally biased region" description="Pro residues" evidence="2">
    <location>
        <begin position="3647"/>
        <end position="3657"/>
    </location>
</feature>
<feature type="domain" description="Fibronectin type-III" evidence="4">
    <location>
        <begin position="1623"/>
        <end position="1717"/>
    </location>
</feature>
<dbReference type="SUPFAM" id="SSF49452">
    <property type="entry name" value="Starch-binding domain-like"/>
    <property type="match status" value="1"/>
</dbReference>
<dbReference type="InterPro" id="IPR008969">
    <property type="entry name" value="CarboxyPept-like_regulatory"/>
</dbReference>
<dbReference type="eggNOG" id="COG3291">
    <property type="taxonomic scope" value="Bacteria"/>
</dbReference>
<dbReference type="InterPro" id="IPR003961">
    <property type="entry name" value="FN3_dom"/>
</dbReference>
<feature type="domain" description="SLH" evidence="5">
    <location>
        <begin position="3699"/>
        <end position="3764"/>
    </location>
</feature>
<dbReference type="InterPro" id="IPR051465">
    <property type="entry name" value="Cell_Envelope_Struct_Comp"/>
</dbReference>
<feature type="compositionally biased region" description="Basic and acidic residues" evidence="2">
    <location>
        <begin position="3691"/>
        <end position="3705"/>
    </location>
</feature>
<protein>
    <submittedName>
        <fullName evidence="6">S-layer domain-containing protein</fullName>
    </submittedName>
</protein>
<feature type="domain" description="Fibronectin type-III" evidence="4">
    <location>
        <begin position="1825"/>
        <end position="1916"/>
    </location>
</feature>
<proteinExistence type="predicted"/>
<dbReference type="STRING" id="398512.Bccel_0720"/>
<sequence>MSDSIACKMYKGQQYLINLSSVSSDDATEFSVKKYRSNANSFTYTFVDNTYTGDENASIVVTLPNISADKLYGILDRDILIRAELFKGDELIDKISEIPAQSIRGAMGTPDDNILQFVCEFGRAVEHDEYTIKITCYDNEGNIVIDTCESIIEVGSSTFLYVPSQSIVFKSNSYNGQQRVYFKGVNTDKGKFIVFDGDRIIGTSADTSTGSTYTQHEDLFENYYSINHYEYDTSKFVKKLYYADIPDLSFVEPLQEGKDYKLKMVAGVGEFGTNAKIIPTKGLVLNNISYDSLYNSSSKLTVYAEFYNFGSIKPNDISVELIDLAGEIVASQVDYAYDSYYSGTDNITYIRYNLRINKPLEATKKYSVRINYLGKLYLNTAGTYIEAYPNGDYLNLKSPTVLDAEKLKISIPTYQCDNKLDYDVILYRESQSLSVPISQVTGAKPDNNGTFVIDFPQDNGLPILIPGASYYIEFKYKRPSYNNEVVTSSIGFSMPQTTVSNVSKNITFYPPALPAEGEIEFTISGYEIENGIMGTDNSKINIELVANNEIYGSVIKDTIKKSASLYDVNSHYSMSQIMISGKLQLQKALVDDVQYFIRINGSDYEYFYKSSKPYIDENSLNIQHYCSYSTYKNSLGTDCLLYDLSFKEPLELNYGFIKNVPEDYKLVLKDAENNQEIELGTWKTEKTYFDGEYKDISIEVDLSQVAQDRVFELCLKAGENFYSLNKFIKLIKPYEAPSFSVHEAVYGSDRVTLSLPLCYDIDSLSFDVKDSFDMVYDLSVVPGSLKRDSDAIYMDVKTDIPLSYGGYTLRMYGADNTIKYTVQYTVSQKSSSPFIDHIKNGVPYLIYGKDLSDEGVYTADITDYNNVTRVKGDITLTKKHGENVLELDENSLQGLPIGNYNVAVKLNGSTIGVAYFYYSGPMMLKPLISAKEWIDSPEKSPLIASNNVELIIKTMYYNKVRFAESLEKLKEMSYQPVTNSINYKFENAGRIKLLYFQFADDNEKESEILTFKAYLASDKNEIKVISPEKDKTYENGLPIYASVSNNPHSVWLVLYWQGAVASMAKATANSLYSSTDIQYVKLSKDDANDFYSYEIPQDSAGNLIKFEIYSADVFGNITDTKTVDFREIVDPEPVTAIQISNLAPAYKKQNITISGSNATTGSNVTIYAYPLKDNGSSTGGYPYLITVIANEEGKFEGSLNIPKDGYYRIYITDNMGRTSYNYHQTWVDTMAPVLRDYNTIAQGVNSVRISWDVNDRSNCNYTLWRDGKIIENQYREKYYVATGLTKGQTYTYKVMATDLAGNQSEAAQIIVTVGDTIAPETPKYLHISSNAGRSITLSWEPSTDNSYVAGYEIYRNDEKIGVSYTTSYTDSNLVKGIEYSYRIKAFDPSMNYSGLSEPVVHSIQTVTVKDAYDGSYNVVASTNKTLVLKAITSDILNNTNIRVVFAYSNDKGANWTRIATVSQYTTTPDGLLFSTIWSIDGYESGEYIIRYTVIDVDSFTNQDFSKPITIQKTDDFINPTIKSIWPYPSCYANSIPLCITAEDNVGVKSITIQESMDGAVWEDVTSVSMSYINKISTVNYNLDVSEIREGPYYIRAIAADTSGNNSNSTGAASYNQYIIDRTAPQKVSDVSVSSTVDYIELKWGMNSEPYVKGFDVLRAESINGEYITLAANSNTLNFIDQSAKTGVTYYYKVSCTDIAGNTGETSEPVKAVRLSIDDITDDLPPQITSIYPNNNAVIGNKLNLAVTAMDNIRLSKIAAQFKTGENDWTDLMVFDTAYSSDGFSAELDTSKYPAGTVIKVRAYAVDAKGNKSSFEYADYTVDNVPPKTPVVDVVARNMGIYVSWSCEDEDIAVYKVYRRISGSSFYTLIGEYSKSANNVLDTSLDPSCQYVYKVIAIDGLGNTSFKESRAISPLDVDDIMPQAVINCISSAEMDAVVEFDGTSSYDNVKIAKYEWDFGDGKTMEGSTVKHQFSNVGTYSVVLKVTDTSGNQSLTSRLVTIIKKGVAGTVEVSIIDDQGNRLPFTDVFVNLGEADQYKSTSDSTGSLSLNMEPGTYKIGAYKSGYAPSQQEVLVIAGKSNTLKLVLKKSEVVIGSMTATKMTLDEIKKAGIDVTAPGNQNVFRYQINLVYQNKPYTITHIANTSNSSYVSSSSIGDRTLYVSTVPRSGSSGSAPVTVLLDVPGGTSWLKDFFDVKLHLVNTQGAYDIENCVVNLNIPSGLSIAGGSAKTTEIGTLPANSGKVLNWIIRGDNPGSYNISADFSGILESFNETISARFAPAEPIKVEDSSRLKLFIEVEEVKYPNDKLLYRVGFKNERNSDLYRPKISMQDSEYIRSYKTSTSMALINTSHEVLKPGEILWSEYSIDPAKFEGNNNVGLKLTEYASTALGGMKIPIEIRPVEYGTFGRVKPTIYVIDPHTGRETETDSIDLIRYRSRANDVMPDLKIKTGRGISKDVVVKEACKLTIGDGLFDVTQEITTDKNGEYIYKGGSIDAVKINDSGKGYFSIKVTSDTKISDTLGIRVLDQNLLSETEFGSVSGRVWNKDESKPVSGATVIIGSNTRTTDANGNFSFNDIMFDGDTITVKAAGFPEKNIDRDLRDGSYVTVYLSKVPEITKVVSWCSSSSNYRSSIVPLNLIGSSVNFRIDTDLKGNGEVTEYIYKIVDKNGNEKYSGSETDQIVTIWDIKNRMAIGDRLKFAIKTSGPYGDFTSNYVDAKLVMAPELKILDTVDWLFDSGVIPNELSFNPEIEGINDANEFLNGSDSNVPFPGDSGIFCSTKLIPINPSIDMDVEYDFLNAKVTITNKGGVSGEFLGGLAEWDHGSDGEGSRRINIGGELSATFDTVLTYNDAALRWELERMDVNVVTGASFTVEFKYSVPLDVYFGGALLSGYAAVELEGGVQLIVNASIPDVSSFDSISDLVTEVQANLHLGIKGAIGAEVGYGLLSGEFFVKGELDVNVPTWRTELTLSYGVGYGYLWFFSDENTLGEKTWVLYQGNQNRRMSGMLAAPPNVANEGIVYKSAPRGYLQNQKWVGKEEIIKDAYPDSSAKISAVDKKIGDMLMVYIGDDSKRTDNNRTSVYSSVYRDGTWSQPVQIDIDGTGDAYPSLAADGENIYASWLDMEEEMGASAAMSEDDITKNVLGKMGISIAKFDAGTKSWKEQISKKTEGIIKLPEIAANDGKVMAVWVNNGKGSLKGNLEQPDDLYYVYNDGSGWSEPKAFVTGAANVTEGKLYMYNGKAYYVFVTNAYSDEGINKAYVTRFDGKSWSNPTELIDNSNEDSHTTIALYNEEPTAFWQNDGTIYKVSLERPYGAQIIINSTQVEGVLELSAANTEKGVALAWTSASAGEKKLYISTFDEESSSWTEGTMNKFNTMEIPKGITLAGLGDSVTAVYNKSQYKFDEDKKIYYRDNTSLTSTNYIRKADLAILENGVYFENGKPLPGEDTTVIATVKNVGDITVKGIKVSLYESDKLVAVKDMPEAILSPGNSVLASFPWKVQQNASGFKLKAVVEAADDSDPINNAATLEKSYTDVEITGVYNELYSKNSGTVFVDVKNSGYSSLDKVKVYISTDKEFKNIIAEKEIKDINPLMDKKVAFQFKPTDEQIENRVKLYAKVEALQSEYDYSNNIDFTVIRPMEDPDGTGIIEDDGPSPTPTPTPTPTPGQNQNNTTIPVQTPGTSDKGNGDNGNNQTDKNNPTDEPKDNGTKPSDKPVIVVPTPDVPSTGGENKKNVPYMKGFTDKTFRPDKGLTRAEMAVILANLDGVSQKQTESLIFKDVKNNHWAAWAISYVTEKGIFNGYSDKTYRPDNFITRAELSVVLSKYISIKAIDKGDTKLNDIDKHWAKGYIMGLVSGGYIKGYPDGTFKPANNVKRSECVSIINRILGIAPLKSSEPSFIDVAKKHWAYGDIMAATSPKVK</sequence>
<dbReference type="InterPro" id="IPR013784">
    <property type="entry name" value="Carb-bd-like_fold"/>
</dbReference>
<dbReference type="eggNOG" id="COG4733">
    <property type="taxonomic scope" value="Bacteria"/>
</dbReference>
<dbReference type="CDD" id="cd00063">
    <property type="entry name" value="FN3"/>
    <property type="match status" value="2"/>
</dbReference>
<organism evidence="6 7">
    <name type="scientific">Pseudobacteroides cellulosolvens ATCC 35603 = DSM 2933</name>
    <dbReference type="NCBI Taxonomy" id="398512"/>
    <lineage>
        <taxon>Bacteria</taxon>
        <taxon>Bacillati</taxon>
        <taxon>Bacillota</taxon>
        <taxon>Clostridia</taxon>
        <taxon>Eubacteriales</taxon>
        <taxon>Oscillospiraceae</taxon>
        <taxon>Pseudobacteroides</taxon>
    </lineage>
</organism>
<dbReference type="SUPFAM" id="SSF49464">
    <property type="entry name" value="Carboxypeptidase regulatory domain-like"/>
    <property type="match status" value="1"/>
</dbReference>
<dbReference type="Gene3D" id="2.60.40.10">
    <property type="entry name" value="Immunoglobulins"/>
    <property type="match status" value="7"/>
</dbReference>
<name>A0A0L6JIA8_9FIRM</name>
<dbReference type="SMART" id="SM00089">
    <property type="entry name" value="PKD"/>
    <property type="match status" value="1"/>
</dbReference>
<dbReference type="GO" id="GO:0030246">
    <property type="term" value="F:carbohydrate binding"/>
    <property type="evidence" value="ECO:0007669"/>
    <property type="project" value="InterPro"/>
</dbReference>
<dbReference type="RefSeq" id="WP_082225115.1">
    <property type="nucleotide sequence ID" value="NZ_LGTC01000001.1"/>
</dbReference>
<dbReference type="SUPFAM" id="SSF49299">
    <property type="entry name" value="PKD domain"/>
    <property type="match status" value="1"/>
</dbReference>
<dbReference type="SMART" id="SM00060">
    <property type="entry name" value="FN3"/>
    <property type="match status" value="4"/>
</dbReference>
<dbReference type="Pfam" id="PF00041">
    <property type="entry name" value="fn3"/>
    <property type="match status" value="1"/>
</dbReference>
<dbReference type="SUPFAM" id="SSF89372">
    <property type="entry name" value="Fucose-specific lectin"/>
    <property type="match status" value="1"/>
</dbReference>
<keyword evidence="1" id="KW-0677">Repeat</keyword>
<feature type="domain" description="SLH" evidence="5">
    <location>
        <begin position="3829"/>
        <end position="3888"/>
    </location>
</feature>
<reference evidence="7" key="1">
    <citation type="submission" date="2015-07" db="EMBL/GenBank/DDBJ databases">
        <title>Near-Complete Genome Sequence of the Cellulolytic Bacterium Bacteroides (Pseudobacteroides) cellulosolvens ATCC 35603.</title>
        <authorList>
            <person name="Dassa B."/>
            <person name="Utturkar S.M."/>
            <person name="Klingeman D.M."/>
            <person name="Hurt R.A."/>
            <person name="Keller M."/>
            <person name="Xu J."/>
            <person name="Reddy Y.H.K."/>
            <person name="Borovok I."/>
            <person name="Grinberg I.R."/>
            <person name="Lamed R."/>
            <person name="Zhivin O."/>
            <person name="Bayer E.A."/>
            <person name="Brown S.D."/>
        </authorList>
    </citation>
    <scope>NUCLEOTIDE SEQUENCE [LARGE SCALE GENOMIC DNA]</scope>
    <source>
        <strain evidence="7">DSM 2933</strain>
    </source>
</reference>
<dbReference type="CDD" id="cd00146">
    <property type="entry name" value="PKD"/>
    <property type="match status" value="1"/>
</dbReference>
<dbReference type="InterPro" id="IPR013783">
    <property type="entry name" value="Ig-like_fold"/>
</dbReference>
<dbReference type="InterPro" id="IPR035986">
    <property type="entry name" value="PKD_dom_sf"/>
</dbReference>
<dbReference type="Proteomes" id="UP000036923">
    <property type="component" value="Unassembled WGS sequence"/>
</dbReference>
<evidence type="ECO:0000256" key="1">
    <source>
        <dbReference type="ARBA" id="ARBA00022737"/>
    </source>
</evidence>
<feature type="domain" description="Fibronectin type-III" evidence="4">
    <location>
        <begin position="1318"/>
        <end position="1411"/>
    </location>
</feature>
<evidence type="ECO:0000259" key="4">
    <source>
        <dbReference type="PROSITE" id="PS50853"/>
    </source>
</evidence>
<dbReference type="SUPFAM" id="SSF49265">
    <property type="entry name" value="Fibronectin type III"/>
    <property type="match status" value="3"/>
</dbReference>
<feature type="region of interest" description="Disordered" evidence="2">
    <location>
        <begin position="3629"/>
        <end position="3728"/>
    </location>
</feature>
<dbReference type="Pfam" id="PF18911">
    <property type="entry name" value="PKD_4"/>
    <property type="match status" value="1"/>
</dbReference>
<dbReference type="EMBL" id="LGTC01000001">
    <property type="protein sequence ID" value="KNY25460.1"/>
    <property type="molecule type" value="Genomic_DNA"/>
</dbReference>
<keyword evidence="7" id="KW-1185">Reference proteome</keyword>
<evidence type="ECO:0000259" key="3">
    <source>
        <dbReference type="PROSITE" id="PS50093"/>
    </source>
</evidence>
<evidence type="ECO:0000313" key="6">
    <source>
        <dbReference type="EMBL" id="KNY25460.1"/>
    </source>
</evidence>
<feature type="compositionally biased region" description="Polar residues" evidence="2">
    <location>
        <begin position="3667"/>
        <end position="3690"/>
    </location>
</feature>
<dbReference type="InterPro" id="IPR011635">
    <property type="entry name" value="CARDB"/>
</dbReference>
<dbReference type="PROSITE" id="PS51272">
    <property type="entry name" value="SLH"/>
    <property type="match status" value="3"/>
</dbReference>
<evidence type="ECO:0000259" key="5">
    <source>
        <dbReference type="PROSITE" id="PS51272"/>
    </source>
</evidence>
<evidence type="ECO:0000256" key="2">
    <source>
        <dbReference type="SAM" id="MobiDB-lite"/>
    </source>
</evidence>
<dbReference type="PATRIC" id="fig|398512.5.peg.746"/>
<dbReference type="Gene3D" id="2.60.40.1120">
    <property type="entry name" value="Carboxypeptidase-like, regulatory domain"/>
    <property type="match status" value="2"/>
</dbReference>
<gene>
    <name evidence="6" type="ORF">Bccel_0720</name>
</gene>
<dbReference type="InterPro" id="IPR000601">
    <property type="entry name" value="PKD_dom"/>
</dbReference>
<dbReference type="Pfam" id="PF00395">
    <property type="entry name" value="SLH"/>
    <property type="match status" value="3"/>
</dbReference>
<comment type="caution">
    <text evidence="6">The sequence shown here is derived from an EMBL/GenBank/DDBJ whole genome shotgun (WGS) entry which is preliminary data.</text>
</comment>
<feature type="domain" description="PKD" evidence="3">
    <location>
        <begin position="1920"/>
        <end position="2000"/>
    </location>
</feature>
<dbReference type="Pfam" id="PF07705">
    <property type="entry name" value="CARDB"/>
    <property type="match status" value="1"/>
</dbReference>
<dbReference type="PANTHER" id="PTHR43308">
    <property type="entry name" value="OUTER MEMBRANE PROTEIN ALPHA-RELATED"/>
    <property type="match status" value="1"/>
</dbReference>
<dbReference type="InterPro" id="IPR001119">
    <property type="entry name" value="SLH_dom"/>
</dbReference>
<dbReference type="InterPro" id="IPR036116">
    <property type="entry name" value="FN3_sf"/>
</dbReference>
<dbReference type="InterPro" id="IPR022409">
    <property type="entry name" value="PKD/Chitinase_dom"/>
</dbReference>